<protein>
    <recommendedName>
        <fullName evidence="4">Large ribosomal subunit protein bL28m</fullName>
    </recommendedName>
    <alternativeName>
        <fullName evidence="5">39S ribosomal protein L28, mitochondrial</fullName>
    </alternativeName>
</protein>
<dbReference type="GO" id="GO:0003735">
    <property type="term" value="F:structural constituent of ribosome"/>
    <property type="evidence" value="ECO:0007669"/>
    <property type="project" value="InterPro"/>
</dbReference>
<keyword evidence="2" id="KW-0689">Ribosomal protein</keyword>
<dbReference type="PANTHER" id="PTHR13528:SF2">
    <property type="entry name" value="LARGE RIBOSOMAL SUBUNIT PROTEIN BL28M"/>
    <property type="match status" value="1"/>
</dbReference>
<dbReference type="PANTHER" id="PTHR13528">
    <property type="entry name" value="39S RIBOSOMAL PROTEIN L28, MITOCHONDRIAL"/>
    <property type="match status" value="1"/>
</dbReference>
<comment type="similarity">
    <text evidence="1">Belongs to the bacterial ribosomal protein bL28 family.</text>
</comment>
<evidence type="ECO:0000256" key="5">
    <source>
        <dbReference type="ARBA" id="ARBA00035538"/>
    </source>
</evidence>
<keyword evidence="3" id="KW-0687">Ribonucleoprotein</keyword>
<dbReference type="AlphaFoldDB" id="A0A0B6ZHV8"/>
<evidence type="ECO:0000313" key="6">
    <source>
        <dbReference type="EMBL" id="CEK67927.1"/>
    </source>
</evidence>
<dbReference type="EMBL" id="HACG01021062">
    <property type="protein sequence ID" value="CEK67927.1"/>
    <property type="molecule type" value="Transcribed_RNA"/>
</dbReference>
<evidence type="ECO:0000256" key="2">
    <source>
        <dbReference type="ARBA" id="ARBA00022980"/>
    </source>
</evidence>
<proteinExistence type="inferred from homology"/>
<dbReference type="SUPFAM" id="SSF143800">
    <property type="entry name" value="L28p-like"/>
    <property type="match status" value="1"/>
</dbReference>
<sequence>MEKVKIKHFMPTIKQMKDMAVHEVVYFENHPNSRFTVASRQIPTYGTWINFWRSVPYLYKWSREEEKILPDHYKNRCREFMTRDPIPVHWRPDTRRYRVDEDTGERIPVVNAPLPVVYPEECNTGLWGGEGIIYGYYKKIDKKRAKRLATLPRLWRPYLMKHVLYSEILDRWMSVSVTKRAQFLIDESFGLDRYILETHEVDLYSQFGMKLKREMLLALARKSMYPDDPVKRDKVYNRYKEYVIPEEEAEWVGLNIEEAVEKAKKFEEETNKPVALKDVYLVHLVKKLQELSAGQS</sequence>
<gene>
    <name evidence="6" type="primary">ORF64443</name>
</gene>
<dbReference type="InterPro" id="IPR026569">
    <property type="entry name" value="Ribosomal_bL28"/>
</dbReference>
<evidence type="ECO:0000256" key="3">
    <source>
        <dbReference type="ARBA" id="ARBA00023274"/>
    </source>
</evidence>
<dbReference type="GO" id="GO:0005762">
    <property type="term" value="C:mitochondrial large ribosomal subunit"/>
    <property type="evidence" value="ECO:0007669"/>
    <property type="project" value="TreeGrafter"/>
</dbReference>
<dbReference type="InterPro" id="IPR034704">
    <property type="entry name" value="Ribosomal_bL28/bL31-like_sf"/>
</dbReference>
<accession>A0A0B6ZHV8</accession>
<name>A0A0B6ZHV8_9EUPU</name>
<organism evidence="6">
    <name type="scientific">Arion vulgaris</name>
    <dbReference type="NCBI Taxonomy" id="1028688"/>
    <lineage>
        <taxon>Eukaryota</taxon>
        <taxon>Metazoa</taxon>
        <taxon>Spiralia</taxon>
        <taxon>Lophotrochozoa</taxon>
        <taxon>Mollusca</taxon>
        <taxon>Gastropoda</taxon>
        <taxon>Heterobranchia</taxon>
        <taxon>Euthyneura</taxon>
        <taxon>Panpulmonata</taxon>
        <taxon>Eupulmonata</taxon>
        <taxon>Stylommatophora</taxon>
        <taxon>Helicina</taxon>
        <taxon>Arionoidea</taxon>
        <taxon>Arionidae</taxon>
        <taxon>Arion</taxon>
    </lineage>
</organism>
<reference evidence="6" key="1">
    <citation type="submission" date="2014-12" db="EMBL/GenBank/DDBJ databases">
        <title>Insight into the proteome of Arion vulgaris.</title>
        <authorList>
            <person name="Aradska J."/>
            <person name="Bulat T."/>
            <person name="Smidak R."/>
            <person name="Sarate P."/>
            <person name="Gangsoo J."/>
            <person name="Sialana F."/>
            <person name="Bilban M."/>
            <person name="Lubec G."/>
        </authorList>
    </citation>
    <scope>NUCLEOTIDE SEQUENCE</scope>
    <source>
        <tissue evidence="6">Skin</tissue>
    </source>
</reference>
<evidence type="ECO:0000256" key="1">
    <source>
        <dbReference type="ARBA" id="ARBA00008760"/>
    </source>
</evidence>
<evidence type="ECO:0000256" key="4">
    <source>
        <dbReference type="ARBA" id="ARBA00035269"/>
    </source>
</evidence>